<feature type="region of interest" description="Disordered" evidence="1">
    <location>
        <begin position="57"/>
        <end position="224"/>
    </location>
</feature>
<feature type="compositionally biased region" description="Polar residues" evidence="1">
    <location>
        <begin position="328"/>
        <end position="345"/>
    </location>
</feature>
<dbReference type="EMBL" id="JAZGSY010000031">
    <property type="protein sequence ID" value="KAL1842842.1"/>
    <property type="molecule type" value="Genomic_DNA"/>
</dbReference>
<keyword evidence="3" id="KW-1185">Reference proteome</keyword>
<evidence type="ECO:0000313" key="3">
    <source>
        <dbReference type="Proteomes" id="UP001583172"/>
    </source>
</evidence>
<feature type="region of interest" description="Disordered" evidence="1">
    <location>
        <begin position="252"/>
        <end position="408"/>
    </location>
</feature>
<feature type="compositionally biased region" description="Low complexity" evidence="1">
    <location>
        <begin position="163"/>
        <end position="176"/>
    </location>
</feature>
<sequence>MVHSTMTSSLNLQMTPLHAGPVQASPESSRSHLSLVATLRRTTSRIFLHSIAAAAQDAVENTPRPTPESQQPEKEKPDFETVKTKSGWFSSTTKRRRHQGEDRALAESSQGSQDASHVEPEEEATVTTTTPSSSPTGEEAFSPFTDTTSTLSPSPMGSHRRFFSSSRLRLPSIPSPFRRRKVEENTDPSPRPSLSDSDSDKENFVATAGEQASPTLHLSDSSHSLTSFRSSLRQAVRGIFRIEVLDGKFSFSDDRRERSPPPSERQSPGRPPLRTLWAIHSTTLPDTSSPPSTPQPSPNWIQLTPASSTGVPPSLTSSSSSCSNSGSAGNKTFASALTHSSSSPDSLEAAWSPASSERPSQESEVVDENTKPVVATSPLDDESVSGPSMLVGGEDVSGAELQPVDGTERAWGDEVVSRMVEATVVRPVLSGHL</sequence>
<reference evidence="2 3" key="1">
    <citation type="journal article" date="2024" name="Commun. Biol.">
        <title>Comparative genomic analysis of thermophilic fungi reveals convergent evolutionary adaptations and gene losses.</title>
        <authorList>
            <person name="Steindorff A.S."/>
            <person name="Aguilar-Pontes M.V."/>
            <person name="Robinson A.J."/>
            <person name="Andreopoulos B."/>
            <person name="LaButti K."/>
            <person name="Kuo A."/>
            <person name="Mondo S."/>
            <person name="Riley R."/>
            <person name="Otillar R."/>
            <person name="Haridas S."/>
            <person name="Lipzen A."/>
            <person name="Grimwood J."/>
            <person name="Schmutz J."/>
            <person name="Clum A."/>
            <person name="Reid I.D."/>
            <person name="Moisan M.C."/>
            <person name="Butler G."/>
            <person name="Nguyen T.T.M."/>
            <person name="Dewar K."/>
            <person name="Conant G."/>
            <person name="Drula E."/>
            <person name="Henrissat B."/>
            <person name="Hansel C."/>
            <person name="Singer S."/>
            <person name="Hutchinson M.I."/>
            <person name="de Vries R.P."/>
            <person name="Natvig D.O."/>
            <person name="Powell A.J."/>
            <person name="Tsang A."/>
            <person name="Grigoriev I.V."/>
        </authorList>
    </citation>
    <scope>NUCLEOTIDE SEQUENCE [LARGE SCALE GENOMIC DNA]</scope>
    <source>
        <strain evidence="2 3">CBS 620.91</strain>
    </source>
</reference>
<feature type="compositionally biased region" description="Basic and acidic residues" evidence="1">
    <location>
        <begin position="71"/>
        <end position="83"/>
    </location>
</feature>
<organism evidence="2 3">
    <name type="scientific">Humicola insolens</name>
    <name type="common">Soft-rot fungus</name>
    <dbReference type="NCBI Taxonomy" id="85995"/>
    <lineage>
        <taxon>Eukaryota</taxon>
        <taxon>Fungi</taxon>
        <taxon>Dikarya</taxon>
        <taxon>Ascomycota</taxon>
        <taxon>Pezizomycotina</taxon>
        <taxon>Sordariomycetes</taxon>
        <taxon>Sordariomycetidae</taxon>
        <taxon>Sordariales</taxon>
        <taxon>Chaetomiaceae</taxon>
        <taxon>Mycothermus</taxon>
    </lineage>
</organism>
<protein>
    <submittedName>
        <fullName evidence="2">Uncharacterized protein</fullName>
    </submittedName>
</protein>
<evidence type="ECO:0000313" key="2">
    <source>
        <dbReference type="EMBL" id="KAL1842842.1"/>
    </source>
</evidence>
<evidence type="ECO:0000256" key="1">
    <source>
        <dbReference type="SAM" id="MobiDB-lite"/>
    </source>
</evidence>
<proteinExistence type="predicted"/>
<feature type="compositionally biased region" description="Low complexity" evidence="1">
    <location>
        <begin position="213"/>
        <end position="224"/>
    </location>
</feature>
<comment type="caution">
    <text evidence="2">The sequence shown here is derived from an EMBL/GenBank/DDBJ whole genome shotgun (WGS) entry which is preliminary data.</text>
</comment>
<feature type="compositionally biased region" description="Low complexity" evidence="1">
    <location>
        <begin position="307"/>
        <end position="327"/>
    </location>
</feature>
<accession>A0ABR3VMC1</accession>
<name>A0ABR3VMC1_HUMIN</name>
<feature type="compositionally biased region" description="Low complexity" evidence="1">
    <location>
        <begin position="281"/>
        <end position="290"/>
    </location>
</feature>
<feature type="compositionally biased region" description="Low complexity" evidence="1">
    <location>
        <begin position="125"/>
        <end position="140"/>
    </location>
</feature>
<feature type="compositionally biased region" description="Polar residues" evidence="1">
    <location>
        <begin position="144"/>
        <end position="155"/>
    </location>
</feature>
<dbReference type="Proteomes" id="UP001583172">
    <property type="component" value="Unassembled WGS sequence"/>
</dbReference>
<gene>
    <name evidence="2" type="ORF">VTJ49DRAFT_4009</name>
</gene>